<dbReference type="Proteomes" id="UP000233387">
    <property type="component" value="Unassembled WGS sequence"/>
</dbReference>
<feature type="region of interest" description="Disordered" evidence="1">
    <location>
        <begin position="28"/>
        <end position="59"/>
    </location>
</feature>
<dbReference type="AlphaFoldDB" id="A0A2N3ID65"/>
<protein>
    <submittedName>
        <fullName evidence="2">Collagen triple helix repeat (20 copies)</fullName>
    </submittedName>
</protein>
<proteinExistence type="predicted"/>
<keyword evidence="2" id="KW-0176">Collagen</keyword>
<evidence type="ECO:0000313" key="2">
    <source>
        <dbReference type="EMBL" id="PKQ68246.1"/>
    </source>
</evidence>
<dbReference type="RefSeq" id="WP_207764441.1">
    <property type="nucleotide sequence ID" value="NZ_NKXO01000026.1"/>
</dbReference>
<gene>
    <name evidence="2" type="ORF">Rain11_1714</name>
</gene>
<dbReference type="EMBL" id="NKXO01000026">
    <property type="protein sequence ID" value="PKQ68246.1"/>
    <property type="molecule type" value="Genomic_DNA"/>
</dbReference>
<reference evidence="2 3" key="1">
    <citation type="submission" date="2017-06" db="EMBL/GenBank/DDBJ databases">
        <title>Raineya orbicola gen. nov., sp. nov. a slightly thermophilic bacterium of the phylum Bacteroidetes and the description of Raineyaceae fam. nov.</title>
        <authorList>
            <person name="Albuquerque L."/>
            <person name="Polonia A.R.M."/>
            <person name="Barroso C."/>
            <person name="Froufe H.J.C."/>
            <person name="Lage O."/>
            <person name="Lobo-Da-Cunha A."/>
            <person name="Egas C."/>
            <person name="Da Costa M.S."/>
        </authorList>
    </citation>
    <scope>NUCLEOTIDE SEQUENCE [LARGE SCALE GENOMIC DNA]</scope>
    <source>
        <strain evidence="2 3">SPSPC-11</strain>
    </source>
</reference>
<keyword evidence="3" id="KW-1185">Reference proteome</keyword>
<evidence type="ECO:0000313" key="3">
    <source>
        <dbReference type="Proteomes" id="UP000233387"/>
    </source>
</evidence>
<name>A0A2N3ID65_9BACT</name>
<feature type="compositionally biased region" description="Low complexity" evidence="1">
    <location>
        <begin position="35"/>
        <end position="52"/>
    </location>
</feature>
<comment type="caution">
    <text evidence="2">The sequence shown here is derived from an EMBL/GenBank/DDBJ whole genome shotgun (WGS) entry which is preliminary data.</text>
</comment>
<dbReference type="PROSITE" id="PS51257">
    <property type="entry name" value="PROKAR_LIPOPROTEIN"/>
    <property type="match status" value="1"/>
</dbReference>
<organism evidence="2 3">
    <name type="scientific">Raineya orbicola</name>
    <dbReference type="NCBI Taxonomy" id="2016530"/>
    <lineage>
        <taxon>Bacteria</taxon>
        <taxon>Pseudomonadati</taxon>
        <taxon>Bacteroidota</taxon>
        <taxon>Cytophagia</taxon>
        <taxon>Cytophagales</taxon>
        <taxon>Raineyaceae</taxon>
        <taxon>Raineya</taxon>
    </lineage>
</organism>
<dbReference type="Gene3D" id="1.20.5.320">
    <property type="entry name" value="6-Phosphogluconate Dehydrogenase, domain 3"/>
    <property type="match status" value="1"/>
</dbReference>
<evidence type="ECO:0000256" key="1">
    <source>
        <dbReference type="SAM" id="MobiDB-lite"/>
    </source>
</evidence>
<sequence>MKKLTYTTRIFVAVFFGLLLTFGACKGPKGDKGDPGPAGQDGAAGPQGPAGANGSNGQDAFITLATPVSITLSGAKLNDNSTHLGGSPADDNTTLNRLTQPVMYNYNTNSSNGSLIIN</sequence>
<accession>A0A2N3ID65</accession>